<reference evidence="3" key="1">
    <citation type="submission" date="2016-05" db="EMBL/GenBank/DDBJ databases">
        <title>Comparative genomics of biotechnologically important yeasts.</title>
        <authorList>
            <consortium name="DOE Joint Genome Institute"/>
            <person name="Riley R."/>
            <person name="Haridas S."/>
            <person name="Wolfe K.H."/>
            <person name="Lopes M.R."/>
            <person name="Hittinger C.T."/>
            <person name="Goker M."/>
            <person name="Salamov A."/>
            <person name="Wisecaver J."/>
            <person name="Long T.M."/>
            <person name="Aerts A.L."/>
            <person name="Barry K."/>
            <person name="Choi C."/>
            <person name="Clum A."/>
            <person name="Coughlan A.Y."/>
            <person name="Deshpande S."/>
            <person name="Douglass A.P."/>
            <person name="Hanson S.J."/>
            <person name="Klenk H.-P."/>
            <person name="Labutti K."/>
            <person name="Lapidus A."/>
            <person name="Lindquist E."/>
            <person name="Lipzen A."/>
            <person name="Meier-Kolthoff J.P."/>
            <person name="Ohm R.A."/>
            <person name="Otillar R.P."/>
            <person name="Pangilinan J."/>
            <person name="Peng Y."/>
            <person name="Rokas A."/>
            <person name="Rosa C.A."/>
            <person name="Scheuner C."/>
            <person name="Sibirny A.A."/>
            <person name="Slot J.C."/>
            <person name="Stielow J.B."/>
            <person name="Sun H."/>
            <person name="Kurtzman C.P."/>
            <person name="Blackwell M."/>
            <person name="Grigoriev I.V."/>
            <person name="Jeffries T.W."/>
        </authorList>
    </citation>
    <scope>NUCLEOTIDE SEQUENCE [LARGE SCALE GENOMIC DNA]</scope>
    <source>
        <strain evidence="3">NRRL Y-17324</strain>
    </source>
</reference>
<dbReference type="InterPro" id="IPR007224">
    <property type="entry name" value="TIF_Rrn11"/>
</dbReference>
<dbReference type="GO" id="GO:0001181">
    <property type="term" value="F:RNA polymerase I general transcription initiation factor activity"/>
    <property type="evidence" value="ECO:0007669"/>
    <property type="project" value="InterPro"/>
</dbReference>
<accession>A0A1E4SNX5</accession>
<gene>
    <name evidence="2" type="ORF">CANTADRAFT_10327</name>
</gene>
<dbReference type="EMBL" id="KV453910">
    <property type="protein sequence ID" value="ODV81213.1"/>
    <property type="molecule type" value="Genomic_DNA"/>
</dbReference>
<keyword evidence="3" id="KW-1185">Reference proteome</keyword>
<organism evidence="2 3">
    <name type="scientific">Suhomyces tanzawaensis NRRL Y-17324</name>
    <dbReference type="NCBI Taxonomy" id="984487"/>
    <lineage>
        <taxon>Eukaryota</taxon>
        <taxon>Fungi</taxon>
        <taxon>Dikarya</taxon>
        <taxon>Ascomycota</taxon>
        <taxon>Saccharomycotina</taxon>
        <taxon>Pichiomycetes</taxon>
        <taxon>Debaryomycetaceae</taxon>
        <taxon>Suhomyces</taxon>
    </lineage>
</organism>
<feature type="region of interest" description="Disordered" evidence="1">
    <location>
        <begin position="425"/>
        <end position="471"/>
    </location>
</feature>
<proteinExistence type="predicted"/>
<dbReference type="GeneID" id="30980304"/>
<dbReference type="GO" id="GO:0042790">
    <property type="term" value="P:nucleolar large rRNA transcription by RNA polymerase I"/>
    <property type="evidence" value="ECO:0007669"/>
    <property type="project" value="TreeGrafter"/>
</dbReference>
<protein>
    <submittedName>
        <fullName evidence="2">Uncharacterized protein</fullName>
    </submittedName>
</protein>
<dbReference type="GO" id="GO:0070860">
    <property type="term" value="C:RNA polymerase I core factor complex"/>
    <property type="evidence" value="ECO:0007669"/>
    <property type="project" value="TreeGrafter"/>
</dbReference>
<dbReference type="Pfam" id="PF04090">
    <property type="entry name" value="Rrn11"/>
    <property type="match status" value="1"/>
</dbReference>
<dbReference type="GO" id="GO:0017025">
    <property type="term" value="F:TBP-class protein binding"/>
    <property type="evidence" value="ECO:0007669"/>
    <property type="project" value="TreeGrafter"/>
</dbReference>
<dbReference type="PANTHER" id="PTHR28244">
    <property type="entry name" value="RNA POLYMERASE I-SPECIFIC TRANSCRIPTION INITIATION FACTOR RRN11"/>
    <property type="match status" value="1"/>
</dbReference>
<dbReference type="OrthoDB" id="2159786at2759"/>
<dbReference type="AlphaFoldDB" id="A0A1E4SNX5"/>
<evidence type="ECO:0000256" key="1">
    <source>
        <dbReference type="SAM" id="MobiDB-lite"/>
    </source>
</evidence>
<evidence type="ECO:0000313" key="3">
    <source>
        <dbReference type="Proteomes" id="UP000094285"/>
    </source>
</evidence>
<dbReference type="GO" id="GO:0001164">
    <property type="term" value="F:RNA polymerase I core promoter sequence-specific DNA binding"/>
    <property type="evidence" value="ECO:0007669"/>
    <property type="project" value="InterPro"/>
</dbReference>
<name>A0A1E4SNX5_9ASCO</name>
<dbReference type="InterPro" id="IPR053029">
    <property type="entry name" value="RNA_pol_I-specific_init_factor"/>
</dbReference>
<dbReference type="PANTHER" id="PTHR28244:SF1">
    <property type="entry name" value="RNA POLYMERASE I-SPECIFIC TRANSCRIPTION INITIATION FACTOR RRN11"/>
    <property type="match status" value="1"/>
</dbReference>
<sequence length="471" mass="54616">MFEDVTFPYIYKEGKIKKLERLELKHVEQRWYYQLCHSKTLTPKQRKVLQSPANKNRILRLIRKDIQEKPKPEETYEIWHDHRNLNTNLRHTKPEKEGEILAKKIVEALDEDEGDDDGEPYEYFEALETWKSYNETFDPSASWVKHHFQVRAQGLETKPVQNYEPSYYYPRYHVNNLKTLLHLSVLRRHWDLAYKIFCILIRIRMVDLRSIWPLGVEIVRQRQALDPAKSSVYKDEKFFDWLSSFYVITNLNAAFNKGHARQLAAPMWRSGSKMRAPVYSVSALWSLLMRGDHSKLRDKLEELLLVPPYNHEGVCYFLMGLCNLMESVELVEGYGDQERAGVVKNLKALQSNWERCEELGFSFPKKYLQQQVNQVLEMAGSTEEIYLGNLGVDLDLHVDVQENDDNSDDDDMRFTTASPPEFIDGGYESAAPDEVPGSPVTFNSPEAPGSGDGDALTNTVDGGLDLDFDFD</sequence>
<dbReference type="RefSeq" id="XP_020066335.1">
    <property type="nucleotide sequence ID" value="XM_020206167.1"/>
</dbReference>
<dbReference type="Proteomes" id="UP000094285">
    <property type="component" value="Unassembled WGS sequence"/>
</dbReference>
<dbReference type="STRING" id="984487.A0A1E4SNX5"/>
<evidence type="ECO:0000313" key="2">
    <source>
        <dbReference type="EMBL" id="ODV81213.1"/>
    </source>
</evidence>